<evidence type="ECO:0000313" key="8">
    <source>
        <dbReference type="Proteomes" id="UP001164081"/>
    </source>
</evidence>
<keyword evidence="4 5" id="KW-0472">Membrane</keyword>
<evidence type="ECO:0000313" key="7">
    <source>
        <dbReference type="EMBL" id="UYF76295.1"/>
    </source>
</evidence>
<sequence length="371" mass="41595">MQVFESAKGLWSAILQQFRWESHTPKRTLDEIEILCSVFLAILFAHYFGAENIGWAAFSGYMVLRSHIVDTCIRGMLRILGTVVGALLACWIELYISKSLWMNSLVLSFFAAFSLYFAMTTRYGYAWLFFGLTFAMVIIDGLMYPFVDMSQFAKTRSIEVMAGTVACMLVSLFFTYLIRPRFSLTANKSGLVEIAKFEGYRKLTLIHTAQAALAIAVVPFLIQYFSVDLLTQTAITILAVLMIPLPGLNNKKLISMRNLYRLFGCLLGAGLAFILLPLSAINYAFAALAIALGIVIGRHIENSGQSFAYIGTQFSLVYIVVMVPDQLSLLSMDNGWIRLAGILLGIILIELTRLVFVPLQHWLLQERLHSE</sequence>
<accession>A0A3F3LCQ2</accession>
<feature type="domain" description="Integral membrane bound transporter" evidence="6">
    <location>
        <begin position="40"/>
        <end position="169"/>
    </location>
</feature>
<keyword evidence="3 5" id="KW-1133">Transmembrane helix</keyword>
<feature type="transmembrane region" description="Helical" evidence="5">
    <location>
        <begin position="229"/>
        <end position="247"/>
    </location>
</feature>
<name>A0A3F3LCQ2_9GAMM</name>
<feature type="transmembrane region" description="Helical" evidence="5">
    <location>
        <begin position="158"/>
        <end position="178"/>
    </location>
</feature>
<dbReference type="GO" id="GO:0016020">
    <property type="term" value="C:membrane"/>
    <property type="evidence" value="ECO:0007669"/>
    <property type="project" value="UniProtKB-SubCell"/>
</dbReference>
<protein>
    <submittedName>
        <fullName evidence="7">FUSC family protein</fullName>
    </submittedName>
</protein>
<evidence type="ECO:0000256" key="4">
    <source>
        <dbReference type="ARBA" id="ARBA00023136"/>
    </source>
</evidence>
<feature type="transmembrane region" description="Helical" evidence="5">
    <location>
        <begin position="203"/>
        <end position="223"/>
    </location>
</feature>
<evidence type="ECO:0000256" key="1">
    <source>
        <dbReference type="ARBA" id="ARBA00004141"/>
    </source>
</evidence>
<feature type="transmembrane region" description="Helical" evidence="5">
    <location>
        <begin position="283"/>
        <end position="300"/>
    </location>
</feature>
<reference evidence="7" key="1">
    <citation type="journal article" date="2022" name="J Glob Antimicrob Resist">
        <title>Comparative analysis of IMP-4- and OXA-58-containing plasmids of three carbapenemase-producing Acinetobacter ursingii strains in the Netherlands.</title>
        <authorList>
            <person name="Hendrickx A.P.A."/>
            <person name="Schade R.P."/>
            <person name="Landman F."/>
            <person name="Bosch T."/>
            <person name="Schouls L.M."/>
            <person name="van Dijk K."/>
        </authorList>
    </citation>
    <scope>NUCLEOTIDE SEQUENCE</scope>
    <source>
        <strain evidence="7">RIVM_C010761</strain>
    </source>
</reference>
<dbReference type="InterPro" id="IPR049453">
    <property type="entry name" value="Memb_transporter_dom"/>
</dbReference>
<keyword evidence="2 5" id="KW-0812">Transmembrane</keyword>
<feature type="transmembrane region" description="Helical" evidence="5">
    <location>
        <begin position="307"/>
        <end position="324"/>
    </location>
</feature>
<evidence type="ECO:0000259" key="6">
    <source>
        <dbReference type="Pfam" id="PF13515"/>
    </source>
</evidence>
<gene>
    <name evidence="7" type="ORF">LSO58_05190</name>
</gene>
<feature type="transmembrane region" description="Helical" evidence="5">
    <location>
        <begin position="125"/>
        <end position="146"/>
    </location>
</feature>
<evidence type="ECO:0000256" key="3">
    <source>
        <dbReference type="ARBA" id="ARBA00022989"/>
    </source>
</evidence>
<dbReference type="Pfam" id="PF13515">
    <property type="entry name" value="FUSC_2"/>
    <property type="match status" value="1"/>
</dbReference>
<dbReference type="EMBL" id="CP089044">
    <property type="protein sequence ID" value="UYF76295.1"/>
    <property type="molecule type" value="Genomic_DNA"/>
</dbReference>
<dbReference type="RefSeq" id="WP_004987225.1">
    <property type="nucleotide sequence ID" value="NZ_AP018824.1"/>
</dbReference>
<comment type="subcellular location">
    <subcellularLocation>
        <location evidence="1">Membrane</location>
        <topology evidence="1">Multi-pass membrane protein</topology>
    </subcellularLocation>
</comment>
<proteinExistence type="predicted"/>
<dbReference type="AlphaFoldDB" id="A0A3F3LCQ2"/>
<organism evidence="7 8">
    <name type="scientific">Acinetobacter ursingii</name>
    <dbReference type="NCBI Taxonomy" id="108980"/>
    <lineage>
        <taxon>Bacteria</taxon>
        <taxon>Pseudomonadati</taxon>
        <taxon>Pseudomonadota</taxon>
        <taxon>Gammaproteobacteria</taxon>
        <taxon>Moraxellales</taxon>
        <taxon>Moraxellaceae</taxon>
        <taxon>Acinetobacter</taxon>
    </lineage>
</organism>
<evidence type="ECO:0000256" key="2">
    <source>
        <dbReference type="ARBA" id="ARBA00022692"/>
    </source>
</evidence>
<feature type="transmembrane region" description="Helical" evidence="5">
    <location>
        <begin position="336"/>
        <end position="359"/>
    </location>
</feature>
<feature type="transmembrane region" description="Helical" evidence="5">
    <location>
        <begin position="100"/>
        <end position="118"/>
    </location>
</feature>
<evidence type="ECO:0000256" key="5">
    <source>
        <dbReference type="SAM" id="Phobius"/>
    </source>
</evidence>
<feature type="transmembrane region" description="Helical" evidence="5">
    <location>
        <begin position="76"/>
        <end position="94"/>
    </location>
</feature>
<dbReference type="Proteomes" id="UP001164081">
    <property type="component" value="Chromosome"/>
</dbReference>
<feature type="transmembrane region" description="Helical" evidence="5">
    <location>
        <begin position="38"/>
        <end position="64"/>
    </location>
</feature>